<evidence type="ECO:0000256" key="1">
    <source>
        <dbReference type="SAM" id="Phobius"/>
    </source>
</evidence>
<reference evidence="2 3" key="1">
    <citation type="journal article" date="2019" name="Int. J. Syst. Evol. Microbiol.">
        <title>The Global Catalogue of Microorganisms (GCM) 10K type strain sequencing project: providing services to taxonomists for standard genome sequencing and annotation.</title>
        <authorList>
            <consortium name="The Broad Institute Genomics Platform"/>
            <consortium name="The Broad Institute Genome Sequencing Center for Infectious Disease"/>
            <person name="Wu L."/>
            <person name="Ma J."/>
        </authorList>
    </citation>
    <scope>NUCLEOTIDE SEQUENCE [LARGE SCALE GENOMIC DNA]</scope>
    <source>
        <strain evidence="2 3">JCM 15589</strain>
    </source>
</reference>
<evidence type="ECO:0000313" key="3">
    <source>
        <dbReference type="Proteomes" id="UP001501138"/>
    </source>
</evidence>
<protein>
    <submittedName>
        <fullName evidence="2">Uncharacterized protein</fullName>
    </submittedName>
</protein>
<organism evidence="2 3">
    <name type="scientific">Isoptericola hypogeus</name>
    <dbReference type="NCBI Taxonomy" id="300179"/>
    <lineage>
        <taxon>Bacteria</taxon>
        <taxon>Bacillati</taxon>
        <taxon>Actinomycetota</taxon>
        <taxon>Actinomycetes</taxon>
        <taxon>Micrococcales</taxon>
        <taxon>Promicromonosporaceae</taxon>
        <taxon>Isoptericola</taxon>
    </lineage>
</organism>
<sequence>MGRTGSERGGTVRRWLPLRLALVVLVVALAAVVALLARSTDRLVLATYRGVPGGVEADLADPELGWVLGDDGKLAVYAAGSSSCPWVPTRVTADGNHLVVQLGSGGEDDGALHR</sequence>
<dbReference type="Proteomes" id="UP001501138">
    <property type="component" value="Unassembled WGS sequence"/>
</dbReference>
<keyword evidence="1" id="KW-0472">Membrane</keyword>
<gene>
    <name evidence="2" type="ORF">GCM10009809_39610</name>
</gene>
<evidence type="ECO:0000313" key="2">
    <source>
        <dbReference type="EMBL" id="GAA1740107.1"/>
    </source>
</evidence>
<dbReference type="RefSeq" id="WP_344250574.1">
    <property type="nucleotide sequence ID" value="NZ_BAAAPM010000009.1"/>
</dbReference>
<comment type="caution">
    <text evidence="2">The sequence shown here is derived from an EMBL/GenBank/DDBJ whole genome shotgun (WGS) entry which is preliminary data.</text>
</comment>
<keyword evidence="1" id="KW-0812">Transmembrane</keyword>
<keyword evidence="1" id="KW-1133">Transmembrane helix</keyword>
<feature type="transmembrane region" description="Helical" evidence="1">
    <location>
        <begin position="20"/>
        <end position="37"/>
    </location>
</feature>
<accession>A0ABN2JVB1</accession>
<proteinExistence type="predicted"/>
<keyword evidence="3" id="KW-1185">Reference proteome</keyword>
<dbReference type="EMBL" id="BAAAPM010000009">
    <property type="protein sequence ID" value="GAA1740107.1"/>
    <property type="molecule type" value="Genomic_DNA"/>
</dbReference>
<name>A0ABN2JVB1_9MICO</name>